<organism evidence="2 3">
    <name type="scientific">Vitis vinifera</name>
    <name type="common">Grape</name>
    <dbReference type="NCBI Taxonomy" id="29760"/>
    <lineage>
        <taxon>Eukaryota</taxon>
        <taxon>Viridiplantae</taxon>
        <taxon>Streptophyta</taxon>
        <taxon>Embryophyta</taxon>
        <taxon>Tracheophyta</taxon>
        <taxon>Spermatophyta</taxon>
        <taxon>Magnoliopsida</taxon>
        <taxon>eudicotyledons</taxon>
        <taxon>Gunneridae</taxon>
        <taxon>Pentapetalae</taxon>
        <taxon>rosids</taxon>
        <taxon>Vitales</taxon>
        <taxon>Vitaceae</taxon>
        <taxon>Viteae</taxon>
        <taxon>Vitis</taxon>
    </lineage>
</organism>
<dbReference type="PANTHER" id="PTHR33116">
    <property type="entry name" value="REVERSE TRANSCRIPTASE ZINC-BINDING DOMAIN-CONTAINING PROTEIN-RELATED-RELATED"/>
    <property type="match status" value="1"/>
</dbReference>
<keyword evidence="2" id="KW-0695">RNA-directed DNA polymerase</keyword>
<name>A0A438CMT3_VITVI</name>
<evidence type="ECO:0000259" key="1">
    <source>
        <dbReference type="PROSITE" id="PS50878"/>
    </source>
</evidence>
<protein>
    <submittedName>
        <fullName evidence="2">LINE-1 reverse transcriptase-like</fullName>
    </submittedName>
</protein>
<dbReference type="SUPFAM" id="SSF56672">
    <property type="entry name" value="DNA/RNA polymerases"/>
    <property type="match status" value="1"/>
</dbReference>
<dbReference type="EMBL" id="QGNW01002171">
    <property type="protein sequence ID" value="RVW24515.1"/>
    <property type="molecule type" value="Genomic_DNA"/>
</dbReference>
<dbReference type="InterPro" id="IPR043502">
    <property type="entry name" value="DNA/RNA_pol_sf"/>
</dbReference>
<reference evidence="2 3" key="1">
    <citation type="journal article" date="2018" name="PLoS Genet.">
        <title>Population sequencing reveals clonal diversity and ancestral inbreeding in the grapevine cultivar Chardonnay.</title>
        <authorList>
            <person name="Roach M.J."/>
            <person name="Johnson D.L."/>
            <person name="Bohlmann J."/>
            <person name="van Vuuren H.J."/>
            <person name="Jones S.J."/>
            <person name="Pretorius I.S."/>
            <person name="Schmidt S.A."/>
            <person name="Borneman A.R."/>
        </authorList>
    </citation>
    <scope>NUCLEOTIDE SEQUENCE [LARGE SCALE GENOMIC DNA]</scope>
    <source>
        <strain evidence="3">cv. Chardonnay</strain>
        <tissue evidence="2">Leaf</tissue>
    </source>
</reference>
<dbReference type="PANTHER" id="PTHR33116:SF78">
    <property type="entry name" value="OS12G0587133 PROTEIN"/>
    <property type="match status" value="1"/>
</dbReference>
<gene>
    <name evidence="2" type="primary">LIN1_53</name>
    <name evidence="2" type="ORF">CK203_090870</name>
</gene>
<dbReference type="Proteomes" id="UP000288805">
    <property type="component" value="Unassembled WGS sequence"/>
</dbReference>
<feature type="domain" description="Reverse transcriptase" evidence="1">
    <location>
        <begin position="1"/>
        <end position="234"/>
    </location>
</feature>
<dbReference type="GO" id="GO:0003964">
    <property type="term" value="F:RNA-directed DNA polymerase activity"/>
    <property type="evidence" value="ECO:0007669"/>
    <property type="project" value="UniProtKB-KW"/>
</dbReference>
<dbReference type="Pfam" id="PF00078">
    <property type="entry name" value="RVT_1"/>
    <property type="match status" value="1"/>
</dbReference>
<comment type="caution">
    <text evidence="2">The sequence shown here is derived from an EMBL/GenBank/DDBJ whole genome shotgun (WGS) entry which is preliminary data.</text>
</comment>
<keyword evidence="2" id="KW-0808">Transferase</keyword>
<dbReference type="CDD" id="cd01650">
    <property type="entry name" value="RT_nLTR_like"/>
    <property type="match status" value="1"/>
</dbReference>
<dbReference type="PROSITE" id="PS50878">
    <property type="entry name" value="RT_POL"/>
    <property type="match status" value="1"/>
</dbReference>
<proteinExistence type="predicted"/>
<evidence type="ECO:0000313" key="2">
    <source>
        <dbReference type="EMBL" id="RVW24515.1"/>
    </source>
</evidence>
<dbReference type="AlphaFoldDB" id="A0A438CMT3"/>
<keyword evidence="2" id="KW-0548">Nucleotidyltransferase</keyword>
<accession>A0A438CMT3</accession>
<dbReference type="InterPro" id="IPR000477">
    <property type="entry name" value="RT_dom"/>
</dbReference>
<evidence type="ECO:0000313" key="3">
    <source>
        <dbReference type="Proteomes" id="UP000288805"/>
    </source>
</evidence>
<sequence>MLANRIKNMIGRVVSSDQNAFVMGRQILDASLIANEVIDSWKKKGKKGLICKLDIEKAYDNVNWQFLMRVMEKMGFGTRWREWIWSCISIAKFSVLVNGEPAGFFSSSKGLRQGDPLSPYLFIMGMEVLSALIQRAMEGGCITGCRIQRGRGQSVSISHLLFTDDAIVFCEAKKDDMTFLSWTLCWFEAASGLRINLAKSEIIPVGEVDEILEMTVELGCKVGQLPSTYLGLPLGAPNKAGYVWDGVEEQMRWKLALWKRQYLSKGGRITLIKNTLASMPLYQLSLFRMPKVVARRLEKLQRDFLWGGGSTERKAHLVSWERVCVSKEKGGGAWFEETSSFEQSPSWKMGVEIFSCQGGDVETCRKRHQNQVLEGPLVWDVELARRFPQLFNVAAQKSATVGDLWDQNSGQGGWNLRFIKGFNDWELTLVDKLLQILGSQRITLEEDLALWKGEKNGKFDVKDAYGLLTTHSTPLFPKKGIWVENVPSKLVFFTWEATWGRVLTIDSFKREDGRLLTGVIYVSVWSPVGLSRNCKGGGYQLERKHVPGAVFVDFESTVIDKTSEDTMLGFYVNSFAETGDDPTLAVQCSCGYAIDLQEQQNAFEISQEHVEIAASLEDYTAMNLAEHFTFVSHSAKSYSPKAEANASGNEIIETEFIMFSFSQCSKADLNNTRVACVVMLDTGNFMLAGCGSTIFFTACAHPTEVTAGSRNFTITGHSQMNIGTKELLQPFSTEFLKFDIGDKHFDDERLKQTKVSASSNLSNSPFGHEMEAGIFAKVHIERIIPSLRLGTPSRPLIESSVRGTADNGLLDLLEGKLAVLRFQIKIKKRTGSYSFQVRIFQWVLTPLTSGGTSTYNQVLACRNTIYNQCLTNSGTSSHSQAFVNGSPGINSQLIGNGNTGFDNPISRNEDAAMYSHAMHNDDIDLDEYTL</sequence>